<proteinExistence type="predicted"/>
<dbReference type="Gene3D" id="3.40.250.10">
    <property type="entry name" value="Rhodanese-like domain"/>
    <property type="match status" value="2"/>
</dbReference>
<dbReference type="CDD" id="cd01448">
    <property type="entry name" value="TST_Repeat_1"/>
    <property type="match status" value="1"/>
</dbReference>
<dbReference type="Pfam" id="PF00581">
    <property type="entry name" value="Rhodanese"/>
    <property type="match status" value="2"/>
</dbReference>
<dbReference type="GO" id="GO:0004792">
    <property type="term" value="F:thiosulfate-cyanide sulfurtransferase activity"/>
    <property type="evidence" value="ECO:0007669"/>
    <property type="project" value="TreeGrafter"/>
</dbReference>
<evidence type="ECO:0000313" key="5">
    <source>
        <dbReference type="Proteomes" id="UP000653472"/>
    </source>
</evidence>
<sequence length="280" mass="30018">MSDPLIRAAALATHLDDPRWRLIDCRFDLTDPAAGRRAYAQAHLPGARYADLDTDLSSPITAGSGRHPLPDPAVFAARMAAWGIADETEVVVYDHGNALFASRLWWLLRARGHRRVRVLDGGLQAWVAAGLPLTDAPPVAVAPVAVETRPFVGWLSSADVERALADDAIRLVDARAADRFAGQNETLDPVAGHVPGAVNHPLAANLAADGSFLPADELRRRWRATLEGRAPTDLVTMCGSGVTACHSLLALERAGLTGGRLYAGSWSEWIRDPSRPVARG</sequence>
<evidence type="ECO:0000256" key="2">
    <source>
        <dbReference type="ARBA" id="ARBA00022737"/>
    </source>
</evidence>
<keyword evidence="2" id="KW-0677">Repeat</keyword>
<reference evidence="4" key="1">
    <citation type="submission" date="2020-03" db="EMBL/GenBank/DDBJ databases">
        <title>Solimonas marina sp. nov., isolated from deep seawater of the Pacific Ocean.</title>
        <authorList>
            <person name="Liu X."/>
            <person name="Lai Q."/>
            <person name="Sun F."/>
            <person name="Gai Y."/>
            <person name="Li G."/>
            <person name="Shao Z."/>
        </authorList>
    </citation>
    <scope>NUCLEOTIDE SEQUENCE</scope>
    <source>
        <strain evidence="4">C16B3</strain>
    </source>
</reference>
<dbReference type="FunFam" id="3.40.250.10:FF:000035">
    <property type="entry name" value="Thiosulfate sulfurtransferase"/>
    <property type="match status" value="1"/>
</dbReference>
<keyword evidence="5" id="KW-1185">Reference proteome</keyword>
<accession>A0A969W9G1</accession>
<dbReference type="AlphaFoldDB" id="A0A969W9G1"/>
<dbReference type="InterPro" id="IPR001763">
    <property type="entry name" value="Rhodanese-like_dom"/>
</dbReference>
<evidence type="ECO:0000313" key="4">
    <source>
        <dbReference type="EMBL" id="NKF22438.1"/>
    </source>
</evidence>
<dbReference type="RefSeq" id="WP_168147697.1">
    <property type="nucleotide sequence ID" value="NZ_JAAVXB010000004.1"/>
</dbReference>
<feature type="domain" description="Rhodanese" evidence="3">
    <location>
        <begin position="165"/>
        <end position="278"/>
    </location>
</feature>
<protein>
    <submittedName>
        <fullName evidence="4">Sulfurtransferase</fullName>
    </submittedName>
</protein>
<dbReference type="Proteomes" id="UP000653472">
    <property type="component" value="Unassembled WGS sequence"/>
</dbReference>
<evidence type="ECO:0000259" key="3">
    <source>
        <dbReference type="PROSITE" id="PS50206"/>
    </source>
</evidence>
<comment type="caution">
    <text evidence="4">The sequence shown here is derived from an EMBL/GenBank/DDBJ whole genome shotgun (WGS) entry which is preliminary data.</text>
</comment>
<dbReference type="PANTHER" id="PTHR11364:SF27">
    <property type="entry name" value="SULFURTRANSFERASE"/>
    <property type="match status" value="1"/>
</dbReference>
<gene>
    <name evidence="4" type="ORF">G7Y82_08905</name>
</gene>
<dbReference type="EMBL" id="JAAVXB010000004">
    <property type="protein sequence ID" value="NKF22438.1"/>
    <property type="molecule type" value="Genomic_DNA"/>
</dbReference>
<dbReference type="PANTHER" id="PTHR11364">
    <property type="entry name" value="THIOSULFATE SULFERTANSFERASE"/>
    <property type="match status" value="1"/>
</dbReference>
<organism evidence="4 5">
    <name type="scientific">Solimonas marina</name>
    <dbReference type="NCBI Taxonomy" id="2714601"/>
    <lineage>
        <taxon>Bacteria</taxon>
        <taxon>Pseudomonadati</taxon>
        <taxon>Pseudomonadota</taxon>
        <taxon>Gammaproteobacteria</taxon>
        <taxon>Nevskiales</taxon>
        <taxon>Nevskiaceae</taxon>
        <taxon>Solimonas</taxon>
    </lineage>
</organism>
<evidence type="ECO:0000256" key="1">
    <source>
        <dbReference type="ARBA" id="ARBA00022679"/>
    </source>
</evidence>
<dbReference type="InterPro" id="IPR045078">
    <property type="entry name" value="TST/MPST-like"/>
</dbReference>
<feature type="domain" description="Rhodanese" evidence="3">
    <location>
        <begin position="16"/>
        <end position="135"/>
    </location>
</feature>
<dbReference type="InterPro" id="IPR036873">
    <property type="entry name" value="Rhodanese-like_dom_sf"/>
</dbReference>
<dbReference type="PROSITE" id="PS50206">
    <property type="entry name" value="RHODANESE_3"/>
    <property type="match status" value="2"/>
</dbReference>
<dbReference type="SUPFAM" id="SSF52821">
    <property type="entry name" value="Rhodanese/Cell cycle control phosphatase"/>
    <property type="match status" value="2"/>
</dbReference>
<keyword evidence="1" id="KW-0808">Transferase</keyword>
<dbReference type="CDD" id="cd01449">
    <property type="entry name" value="TST_Repeat_2"/>
    <property type="match status" value="1"/>
</dbReference>
<name>A0A969W9G1_9GAMM</name>
<dbReference type="SMART" id="SM00450">
    <property type="entry name" value="RHOD"/>
    <property type="match status" value="2"/>
</dbReference>